<feature type="domain" description="Tyrosine specific protein phosphatases" evidence="3">
    <location>
        <begin position="203"/>
        <end position="264"/>
    </location>
</feature>
<feature type="domain" description="Tyrosine-protein phosphatase" evidence="2">
    <location>
        <begin position="124"/>
        <end position="286"/>
    </location>
</feature>
<dbReference type="Pfam" id="PF00782">
    <property type="entry name" value="DSPc"/>
    <property type="match status" value="1"/>
</dbReference>
<evidence type="ECO:0000259" key="2">
    <source>
        <dbReference type="PROSITE" id="PS50054"/>
    </source>
</evidence>
<dbReference type="InterPro" id="IPR020422">
    <property type="entry name" value="TYR_PHOSPHATASE_DUAL_dom"/>
</dbReference>
<accession>A0A8T1WX10</accession>
<name>A0A8T1WX10_9STRA</name>
<dbReference type="OrthoDB" id="165342at2759"/>
<dbReference type="CDD" id="cd14498">
    <property type="entry name" value="DSP"/>
    <property type="match status" value="1"/>
</dbReference>
<comment type="caution">
    <text evidence="4">The sequence shown here is derived from an EMBL/GenBank/DDBJ whole genome shotgun (WGS) entry which is preliminary data.</text>
</comment>
<dbReference type="PROSITE" id="PS50054">
    <property type="entry name" value="TYR_PHOSPHATASE_DUAL"/>
    <property type="match status" value="1"/>
</dbReference>
<organism evidence="4 5">
    <name type="scientific">Phytophthora boehmeriae</name>
    <dbReference type="NCBI Taxonomy" id="109152"/>
    <lineage>
        <taxon>Eukaryota</taxon>
        <taxon>Sar</taxon>
        <taxon>Stramenopiles</taxon>
        <taxon>Oomycota</taxon>
        <taxon>Peronosporomycetes</taxon>
        <taxon>Peronosporales</taxon>
        <taxon>Peronosporaceae</taxon>
        <taxon>Phytophthora</taxon>
    </lineage>
</organism>
<sequence>MGNGQSRDGFADVLPSASTSNGAFETSCPKESTSQLISEAWAAPPTSSNATMDNGQQQEAAPVGKVPLIVGKISPPGHILELEEITARRDETSGGYRASGATEDRFMVPESVRKSRTLDAFADVCSEILPGFLYVSNARVARDEAKLRALGITHVINCCGELKDYDDGSGKLASRVPLGDFRCQVLKLLLRDDANEDLTPFLPQVVDYIASCRKQAQCQDEEVARVLIHCHQGVSRSCALAIAYVMLEKKLSYHEAAAFVKSQRAISSPNAAFICQLLEWEKDLQAFATSPVDLGGLYRLAPHSSYDPESLVLKRCYDPKLGTARQRQNMAHVRTADDKQRLLWTQGTFVFQSPIGPSHVVVWQGKNCVIPEAMTIAAKLVAQRLHMQTLMQCYDGTYAKMKIVEEHESSGEHKGSEVDHFNYAAELQWRSMPIFKTPSLQFPENDMVGQCGSGVAGEENSDESSVAPQLFILECLGNESGGDTWDQLTNYDSEDLTPDSAFLLCSARSRNDAECYVWLGESCGYSQEQVAKAAQMKARHVVSLQFPTDSKATSFSDPLNIERQDQESDAFWKLFEAGY</sequence>
<protein>
    <submittedName>
        <fullName evidence="4">Protein-tyrosine-phosphatase mkp1</fullName>
    </submittedName>
</protein>
<keyword evidence="5" id="KW-1185">Reference proteome</keyword>
<evidence type="ECO:0000256" key="1">
    <source>
        <dbReference type="SAM" id="MobiDB-lite"/>
    </source>
</evidence>
<evidence type="ECO:0000313" key="5">
    <source>
        <dbReference type="Proteomes" id="UP000693981"/>
    </source>
</evidence>
<dbReference type="PROSITE" id="PS50056">
    <property type="entry name" value="TYR_PHOSPHATASE_2"/>
    <property type="match status" value="1"/>
</dbReference>
<dbReference type="AlphaFoldDB" id="A0A8T1WX10"/>
<evidence type="ECO:0000259" key="3">
    <source>
        <dbReference type="PROSITE" id="PS50056"/>
    </source>
</evidence>
<evidence type="ECO:0000313" key="4">
    <source>
        <dbReference type="EMBL" id="KAG7397966.1"/>
    </source>
</evidence>
<dbReference type="PANTHER" id="PTHR46381:SF2">
    <property type="entry name" value="MAP KINASE PHOSPHATASE"/>
    <property type="match status" value="1"/>
</dbReference>
<dbReference type="InterPro" id="IPR000340">
    <property type="entry name" value="Dual-sp_phosphatase_cat-dom"/>
</dbReference>
<feature type="region of interest" description="Disordered" evidence="1">
    <location>
        <begin position="1"/>
        <end position="30"/>
    </location>
</feature>
<gene>
    <name evidence="4" type="primary">MKP1</name>
    <name evidence="4" type="ORF">PHYBOEH_011895</name>
</gene>
<dbReference type="PANTHER" id="PTHR46381">
    <property type="entry name" value="MKPA PROTEIN"/>
    <property type="match status" value="1"/>
</dbReference>
<reference evidence="4" key="1">
    <citation type="submission" date="2021-02" db="EMBL/GenBank/DDBJ databases">
        <authorList>
            <person name="Palmer J.M."/>
        </authorList>
    </citation>
    <scope>NUCLEOTIDE SEQUENCE</scope>
    <source>
        <strain evidence="4">SCRP23</strain>
    </source>
</reference>
<feature type="compositionally biased region" description="Polar residues" evidence="1">
    <location>
        <begin position="16"/>
        <end position="30"/>
    </location>
</feature>
<dbReference type="InterPro" id="IPR000387">
    <property type="entry name" value="Tyr_Pase_dom"/>
</dbReference>
<proteinExistence type="predicted"/>
<dbReference type="SMART" id="SM00195">
    <property type="entry name" value="DSPc"/>
    <property type="match status" value="1"/>
</dbReference>
<dbReference type="EMBL" id="JAGDFL010000094">
    <property type="protein sequence ID" value="KAG7397966.1"/>
    <property type="molecule type" value="Genomic_DNA"/>
</dbReference>
<dbReference type="Proteomes" id="UP000693981">
    <property type="component" value="Unassembled WGS sequence"/>
</dbReference>